<evidence type="ECO:0000256" key="1">
    <source>
        <dbReference type="SAM" id="MobiDB-lite"/>
    </source>
</evidence>
<gene>
    <name evidence="2" type="ORF">LZC94_10005</name>
</gene>
<reference evidence="2 3" key="1">
    <citation type="submission" date="2021-12" db="EMBL/GenBank/DDBJ databases">
        <title>Discovery of the Pendulisporaceae a myxobacterial family with distinct sporulation behavior and unique specialized metabolism.</title>
        <authorList>
            <person name="Garcia R."/>
            <person name="Popoff A."/>
            <person name="Bader C.D."/>
            <person name="Loehr J."/>
            <person name="Walesch S."/>
            <person name="Walt C."/>
            <person name="Boldt J."/>
            <person name="Bunk B."/>
            <person name="Haeckl F.J.F.P.J."/>
            <person name="Gunesch A.P."/>
            <person name="Birkelbach J."/>
            <person name="Nuebel U."/>
            <person name="Pietschmann T."/>
            <person name="Bach T."/>
            <person name="Mueller R."/>
        </authorList>
    </citation>
    <scope>NUCLEOTIDE SEQUENCE [LARGE SCALE GENOMIC DNA]</scope>
    <source>
        <strain evidence="2 3">MSr11954</strain>
    </source>
</reference>
<sequence length="358" mass="38246">MAILLTVVVGYRALGTQIGKRVACAATFGANCAAGNGESFGKNALASGATEIGASGRTETPPSAAPVQHYVGPVSASTSGEPPGGNAGATGQPIPGHAGLPGDTFPPAGSPPPEPVTRPGEGPYYRNDTPIDAPVQLSEDNRPVDPSPGWEQARVAFLGDLTEKGRAITMMEGVVAYFGTVKDYDRAAELLGHWLYGHGEAVRIDARKMIEDLPSFDRAIQEQVRAGMTHRGAFDSGWKSASVADAMEQDIKTAGEDRRVLDWYYALNGYQYRIQGGGNETTVNGAQYREVKVQVFKRYNWGNPNGGVHRNDLQAGPFTVKQNTLAELNHYGMAHDFNVWGETTMLVPVNGQGPVIYR</sequence>
<dbReference type="RefSeq" id="WP_394827227.1">
    <property type="nucleotide sequence ID" value="NZ_CP089984.1"/>
</dbReference>
<proteinExistence type="predicted"/>
<dbReference type="EMBL" id="CP089984">
    <property type="protein sequence ID" value="WXB17593.1"/>
    <property type="molecule type" value="Genomic_DNA"/>
</dbReference>
<evidence type="ECO:0000313" key="2">
    <source>
        <dbReference type="EMBL" id="WXB17593.1"/>
    </source>
</evidence>
<organism evidence="2 3">
    <name type="scientific">Pendulispora albinea</name>
    <dbReference type="NCBI Taxonomy" id="2741071"/>
    <lineage>
        <taxon>Bacteria</taxon>
        <taxon>Pseudomonadati</taxon>
        <taxon>Myxococcota</taxon>
        <taxon>Myxococcia</taxon>
        <taxon>Myxococcales</taxon>
        <taxon>Sorangiineae</taxon>
        <taxon>Pendulisporaceae</taxon>
        <taxon>Pendulispora</taxon>
    </lineage>
</organism>
<accession>A0ABZ2M5M9</accession>
<keyword evidence="3" id="KW-1185">Reference proteome</keyword>
<evidence type="ECO:0000313" key="3">
    <source>
        <dbReference type="Proteomes" id="UP001370348"/>
    </source>
</evidence>
<protein>
    <submittedName>
        <fullName evidence="2">Uncharacterized protein</fullName>
    </submittedName>
</protein>
<name>A0ABZ2M5M9_9BACT</name>
<dbReference type="Proteomes" id="UP001370348">
    <property type="component" value="Chromosome"/>
</dbReference>
<feature type="region of interest" description="Disordered" evidence="1">
    <location>
        <begin position="53"/>
        <end position="148"/>
    </location>
</feature>